<dbReference type="PANTHER" id="PTHR30047:SF7">
    <property type="entry name" value="HIGH-AFFINITY CHOLINE TRANSPORT PROTEIN"/>
    <property type="match status" value="1"/>
</dbReference>
<organism evidence="9">
    <name type="scientific">Catillopecten margaritatus gill symbiont</name>
    <dbReference type="NCBI Taxonomy" id="3083288"/>
    <lineage>
        <taxon>Bacteria</taxon>
        <taxon>Pseudomonadati</taxon>
        <taxon>Pseudomonadota</taxon>
        <taxon>Gammaproteobacteria</taxon>
        <taxon>sulfur-oxidizing symbionts</taxon>
    </lineage>
</organism>
<keyword evidence="3" id="KW-0813">Transport</keyword>
<evidence type="ECO:0000256" key="7">
    <source>
        <dbReference type="ARBA" id="ARBA00023136"/>
    </source>
</evidence>
<sequence>MNETKAHSNNADYQVGQDNIQRFGLDVHNPVFLISVLVILTFVISTLLFTEDVKTLLSASKAWSIESADWLFMIAGNVFVVFCVGLIFSPLGKIRLGGNDAKPEFSLFSWLSMLFAAGMGIGLMFWSVSEPVAYYTGWYGTPLDVVAKSPEAFDMAMGATMFHWGIHPWSIYGVVALALAFFTYNRGLPLSIRSAFYPIFGDLVWGWVGHIIDTLAVFATLFGLATSLGFGAQQISGGLNFLFDIPNTSLTQIIVIAIITAVATISVVRGLQGGVKLLSNINMLLAFVLLIFVIVAGLGSNFMAGFFQTADAYFSNIVPLSNWIDREDDTFYKGWTVFYWAWWISWSPFVGMFIARISKGRTVRVLLLSVLVAPTFVTLIWMSVFGMNALTQVKDNIGALANGISDTSLTMFQMFDSMPLTNIISVLGIFLVFVFFVTSSDSGSLVIDNITSGGKLEAPVAQRVFWAITEGAVAGALLFGGGKDALSALQAGTITAGLPFAIILLFLCFGTLKGLINEHQVNKIRQS</sequence>
<name>A0AAU6PHJ1_9GAMM</name>
<feature type="transmembrane region" description="Helical" evidence="8">
    <location>
        <begin position="31"/>
        <end position="50"/>
    </location>
</feature>
<evidence type="ECO:0000256" key="5">
    <source>
        <dbReference type="ARBA" id="ARBA00022692"/>
    </source>
</evidence>
<feature type="transmembrane region" description="Helical" evidence="8">
    <location>
        <begin position="166"/>
        <end position="184"/>
    </location>
</feature>
<feature type="transmembrane region" description="Helical" evidence="8">
    <location>
        <begin position="70"/>
        <end position="88"/>
    </location>
</feature>
<dbReference type="InterPro" id="IPR000060">
    <property type="entry name" value="BCCT_transptr"/>
</dbReference>
<feature type="transmembrane region" description="Helical" evidence="8">
    <location>
        <begin position="283"/>
        <end position="307"/>
    </location>
</feature>
<dbReference type="GO" id="GO:0022857">
    <property type="term" value="F:transmembrane transporter activity"/>
    <property type="evidence" value="ECO:0007669"/>
    <property type="project" value="InterPro"/>
</dbReference>
<dbReference type="NCBIfam" id="TIGR00842">
    <property type="entry name" value="bcct"/>
    <property type="match status" value="1"/>
</dbReference>
<evidence type="ECO:0000256" key="3">
    <source>
        <dbReference type="ARBA" id="ARBA00022448"/>
    </source>
</evidence>
<evidence type="ECO:0000313" key="9">
    <source>
        <dbReference type="EMBL" id="WXU00525.1"/>
    </source>
</evidence>
<reference evidence="9" key="1">
    <citation type="submission" date="2023-10" db="EMBL/GenBank/DDBJ databases">
        <title>The first scallop-associated chemosynthetic bacterial symbiont.</title>
        <authorList>
            <person name="Lin Y.-T."/>
            <person name="Sun J."/>
            <person name="Ip J.C.-H."/>
            <person name="He X."/>
            <person name="Gao Z.-M."/>
            <person name="Perez M."/>
            <person name="Xu T."/>
            <person name="Qian P.-Y."/>
            <person name="Qiu J.-W."/>
        </authorList>
    </citation>
    <scope>NUCLEOTIDE SEQUENCE</scope>
    <source>
        <strain evidence="9">Gill1</strain>
    </source>
</reference>
<evidence type="ECO:0000256" key="1">
    <source>
        <dbReference type="ARBA" id="ARBA00004651"/>
    </source>
</evidence>
<evidence type="ECO:0000256" key="4">
    <source>
        <dbReference type="ARBA" id="ARBA00022475"/>
    </source>
</evidence>
<keyword evidence="5 8" id="KW-0812">Transmembrane</keyword>
<evidence type="ECO:0000256" key="8">
    <source>
        <dbReference type="SAM" id="Phobius"/>
    </source>
</evidence>
<evidence type="ECO:0000256" key="2">
    <source>
        <dbReference type="ARBA" id="ARBA00005658"/>
    </source>
</evidence>
<keyword evidence="7 8" id="KW-0472">Membrane</keyword>
<dbReference type="Pfam" id="PF02028">
    <property type="entry name" value="BCCT"/>
    <property type="match status" value="1"/>
</dbReference>
<feature type="transmembrane region" description="Helical" evidence="8">
    <location>
        <begin position="337"/>
        <end position="358"/>
    </location>
</feature>
<feature type="transmembrane region" description="Helical" evidence="8">
    <location>
        <begin position="250"/>
        <end position="271"/>
    </location>
</feature>
<dbReference type="PANTHER" id="PTHR30047">
    <property type="entry name" value="HIGH-AFFINITY CHOLINE TRANSPORT PROTEIN-RELATED"/>
    <property type="match status" value="1"/>
</dbReference>
<protein>
    <submittedName>
        <fullName evidence="9">Glycine betaine transporter 1</fullName>
    </submittedName>
</protein>
<feature type="transmembrane region" description="Helical" evidence="8">
    <location>
        <begin position="464"/>
        <end position="482"/>
    </location>
</feature>
<dbReference type="GO" id="GO:0005886">
    <property type="term" value="C:plasma membrane"/>
    <property type="evidence" value="ECO:0007669"/>
    <property type="project" value="UniProtKB-SubCell"/>
</dbReference>
<feature type="transmembrane region" description="Helical" evidence="8">
    <location>
        <begin position="365"/>
        <end position="384"/>
    </location>
</feature>
<comment type="subcellular location">
    <subcellularLocation>
        <location evidence="1">Cell membrane</location>
        <topology evidence="1">Multi-pass membrane protein</topology>
    </subcellularLocation>
</comment>
<dbReference type="EMBL" id="CP138327">
    <property type="protein sequence ID" value="WXU00525.1"/>
    <property type="molecule type" value="Genomic_DNA"/>
</dbReference>
<feature type="transmembrane region" description="Helical" evidence="8">
    <location>
        <begin position="204"/>
        <end position="230"/>
    </location>
</feature>
<proteinExistence type="inferred from homology"/>
<feature type="transmembrane region" description="Helical" evidence="8">
    <location>
        <begin position="494"/>
        <end position="516"/>
    </location>
</feature>
<dbReference type="AlphaFoldDB" id="A0AAU6PHJ1"/>
<dbReference type="InterPro" id="IPR018093">
    <property type="entry name" value="BCCT_CS"/>
</dbReference>
<accession>A0AAU6PHJ1</accession>
<feature type="transmembrane region" description="Helical" evidence="8">
    <location>
        <begin position="418"/>
        <end position="437"/>
    </location>
</feature>
<dbReference type="PROSITE" id="PS01303">
    <property type="entry name" value="BCCT"/>
    <property type="match status" value="1"/>
</dbReference>
<evidence type="ECO:0000256" key="6">
    <source>
        <dbReference type="ARBA" id="ARBA00022989"/>
    </source>
</evidence>
<gene>
    <name evidence="9" type="ORF">Ctma_1250</name>
</gene>
<keyword evidence="6 8" id="KW-1133">Transmembrane helix</keyword>
<feature type="transmembrane region" description="Helical" evidence="8">
    <location>
        <begin position="108"/>
        <end position="128"/>
    </location>
</feature>
<comment type="similarity">
    <text evidence="2">Belongs to the BCCT transporter (TC 2.A.15) family.</text>
</comment>
<keyword evidence="4" id="KW-1003">Cell membrane</keyword>